<gene>
    <name evidence="12" type="ORF">CBR_g8271</name>
</gene>
<organism evidence="12 13">
    <name type="scientific">Chara braunii</name>
    <name type="common">Braun's stonewort</name>
    <dbReference type="NCBI Taxonomy" id="69332"/>
    <lineage>
        <taxon>Eukaryota</taxon>
        <taxon>Viridiplantae</taxon>
        <taxon>Streptophyta</taxon>
        <taxon>Charophyceae</taxon>
        <taxon>Charales</taxon>
        <taxon>Characeae</taxon>
        <taxon>Chara</taxon>
    </lineage>
</organism>
<evidence type="ECO:0000256" key="10">
    <source>
        <dbReference type="SAM" id="MobiDB-lite"/>
    </source>
</evidence>
<keyword evidence="6 11" id="KW-1133">Transmembrane helix</keyword>
<evidence type="ECO:0000256" key="2">
    <source>
        <dbReference type="ARBA" id="ARBA00022614"/>
    </source>
</evidence>
<comment type="caution">
    <text evidence="12">The sequence shown here is derived from an EMBL/GenBank/DDBJ whole genome shotgun (WGS) entry which is preliminary data.</text>
</comment>
<keyword evidence="4" id="KW-0732">Signal</keyword>
<evidence type="ECO:0000256" key="1">
    <source>
        <dbReference type="ARBA" id="ARBA00004167"/>
    </source>
</evidence>
<reference evidence="12 13" key="1">
    <citation type="journal article" date="2018" name="Cell">
        <title>The Chara Genome: Secondary Complexity and Implications for Plant Terrestrialization.</title>
        <authorList>
            <person name="Nishiyama T."/>
            <person name="Sakayama H."/>
            <person name="Vries J.D."/>
            <person name="Buschmann H."/>
            <person name="Saint-Marcoux D."/>
            <person name="Ullrich K.K."/>
            <person name="Haas F.B."/>
            <person name="Vanderstraeten L."/>
            <person name="Becker D."/>
            <person name="Lang D."/>
            <person name="Vosolsobe S."/>
            <person name="Rombauts S."/>
            <person name="Wilhelmsson P.K.I."/>
            <person name="Janitza P."/>
            <person name="Kern R."/>
            <person name="Heyl A."/>
            <person name="Rumpler F."/>
            <person name="Villalobos L.I.A.C."/>
            <person name="Clay J.M."/>
            <person name="Skokan R."/>
            <person name="Toyoda A."/>
            <person name="Suzuki Y."/>
            <person name="Kagoshima H."/>
            <person name="Schijlen E."/>
            <person name="Tajeshwar N."/>
            <person name="Catarino B."/>
            <person name="Hetherington A.J."/>
            <person name="Saltykova A."/>
            <person name="Bonnot C."/>
            <person name="Breuninger H."/>
            <person name="Symeonidi A."/>
            <person name="Radhakrishnan G.V."/>
            <person name="Van Nieuwerburgh F."/>
            <person name="Deforce D."/>
            <person name="Chang C."/>
            <person name="Karol K.G."/>
            <person name="Hedrich R."/>
            <person name="Ulvskov P."/>
            <person name="Glockner G."/>
            <person name="Delwiche C.F."/>
            <person name="Petrasek J."/>
            <person name="Van de Peer Y."/>
            <person name="Friml J."/>
            <person name="Beilby M."/>
            <person name="Dolan L."/>
            <person name="Kohara Y."/>
            <person name="Sugano S."/>
            <person name="Fujiyama A."/>
            <person name="Delaux P.-M."/>
            <person name="Quint M."/>
            <person name="TheiBen G."/>
            <person name="Hagemann M."/>
            <person name="Harholt J."/>
            <person name="Dunand C."/>
            <person name="Zachgo S."/>
            <person name="Langdale J."/>
            <person name="Maumus F."/>
            <person name="Straeten D.V.D."/>
            <person name="Gould S.B."/>
            <person name="Rensing S.A."/>
        </authorList>
    </citation>
    <scope>NUCLEOTIDE SEQUENCE [LARGE SCALE GENOMIC DNA]</scope>
    <source>
        <strain evidence="12 13">S276</strain>
    </source>
</reference>
<dbReference type="EMBL" id="BFEA01000138">
    <property type="protein sequence ID" value="GBG70971.1"/>
    <property type="molecule type" value="Genomic_DNA"/>
</dbReference>
<evidence type="ECO:0000256" key="3">
    <source>
        <dbReference type="ARBA" id="ARBA00022692"/>
    </source>
</evidence>
<evidence type="ECO:0000256" key="9">
    <source>
        <dbReference type="ARBA" id="ARBA00023180"/>
    </source>
</evidence>
<dbReference type="InterPro" id="IPR001611">
    <property type="entry name" value="Leu-rich_rpt"/>
</dbReference>
<dbReference type="PANTHER" id="PTHR27000">
    <property type="entry name" value="LEUCINE-RICH REPEAT RECEPTOR-LIKE PROTEIN KINASE FAMILY PROTEIN-RELATED"/>
    <property type="match status" value="1"/>
</dbReference>
<dbReference type="Proteomes" id="UP000265515">
    <property type="component" value="Unassembled WGS sequence"/>
</dbReference>
<keyword evidence="9" id="KW-0325">Glycoprotein</keyword>
<evidence type="ECO:0000256" key="5">
    <source>
        <dbReference type="ARBA" id="ARBA00022737"/>
    </source>
</evidence>
<sequence length="737" mass="79237">MSSLCCCWCSICRAAASAEGFGVRDARPHFDGGVISPRAGMADPAKTVEGQFPAFAVNGGEGGNFPAQNAWDGDLAKYGTTSPTSRRRRRHESAAAAAGIASGSGIGGRNLLQAPSTTDPKMGSMPITPNTRVPVQTVFGAIAQRYYFEVPENATSVLTIEARSNQGGCGLYVFGPAQSTPKSAPNAQGFAWPGKVSYTWKSDDPASNFEMVYVNYTDTVKGVYTVSLVGRSAIENLCELSVLLVPAKTEINSLQKQTIASFFDTCCPASMQGANVCPNVMAAGGPDDVNPVMNKQNLTCAFPSAEIAKLGSLQWLELRNNSISGTVDWALLANSLQNISRVDLAYNQIGGVISCDLQKRALEHLDLGHNQFEGPLPMCLAGVAGVGVFNVGNNRLNGSILDSNKTTKLAPTLRRFVISSNEIEGSLTQDWGALKDLIVLRVDNNQLTGDIPGNLFQPALVELDITNNNFTGVLPRNLSAAQKIEVLALGHNPSLRGNLPPNITGVSNLLSLSFENTSISGELPTQWSTLWLTQVVAYKTKLTGPLPSSLIGLPSLKRVELQENEMSGPLPLLPTPQLPRFNGILYLNLSQNSFSGTFPESWSDLPLFDPQRNPLRLGDSIYPYVLDVSFNQLSGPIPQFLYPESTPSWTSLFLQGNNFTCEEVVYDTKSKVVGGVACQEQQALRPSDFARLRVSRALVVGVVIAGLAVAVFIVVLAVLLVRRRRRTTVSYGRFSNL</sequence>
<dbReference type="GO" id="GO:0016020">
    <property type="term" value="C:membrane"/>
    <property type="evidence" value="ECO:0007669"/>
    <property type="project" value="UniProtKB-SubCell"/>
</dbReference>
<evidence type="ECO:0000313" key="12">
    <source>
        <dbReference type="EMBL" id="GBG70971.1"/>
    </source>
</evidence>
<dbReference type="Gene3D" id="3.80.10.10">
    <property type="entry name" value="Ribonuclease Inhibitor"/>
    <property type="match status" value="3"/>
</dbReference>
<protein>
    <submittedName>
        <fullName evidence="12">Uncharacterized protein</fullName>
    </submittedName>
</protein>
<proteinExistence type="predicted"/>
<dbReference type="Gramene" id="GBG70971">
    <property type="protein sequence ID" value="GBG70971"/>
    <property type="gene ID" value="CBR_g8271"/>
</dbReference>
<feature type="transmembrane region" description="Helical" evidence="11">
    <location>
        <begin position="697"/>
        <end position="721"/>
    </location>
</feature>
<dbReference type="STRING" id="69332.A0A388KLP9"/>
<dbReference type="Pfam" id="PF00560">
    <property type="entry name" value="LRR_1"/>
    <property type="match status" value="3"/>
</dbReference>
<comment type="subcellular location">
    <subcellularLocation>
        <location evidence="1">Membrane</location>
        <topology evidence="1">Single-pass membrane protein</topology>
    </subcellularLocation>
</comment>
<evidence type="ECO:0000313" key="13">
    <source>
        <dbReference type="Proteomes" id="UP000265515"/>
    </source>
</evidence>
<dbReference type="InterPro" id="IPR032675">
    <property type="entry name" value="LRR_dom_sf"/>
</dbReference>
<accession>A0A388KLP9</accession>
<evidence type="ECO:0000256" key="6">
    <source>
        <dbReference type="ARBA" id="ARBA00022989"/>
    </source>
</evidence>
<evidence type="ECO:0000256" key="8">
    <source>
        <dbReference type="ARBA" id="ARBA00023170"/>
    </source>
</evidence>
<dbReference type="AlphaFoldDB" id="A0A388KLP9"/>
<evidence type="ECO:0000256" key="4">
    <source>
        <dbReference type="ARBA" id="ARBA00022729"/>
    </source>
</evidence>
<keyword evidence="8" id="KW-0675">Receptor</keyword>
<name>A0A388KLP9_CHABU</name>
<keyword evidence="13" id="KW-1185">Reference proteome</keyword>
<feature type="region of interest" description="Disordered" evidence="10">
    <location>
        <begin position="74"/>
        <end position="101"/>
    </location>
</feature>
<keyword evidence="7 11" id="KW-0472">Membrane</keyword>
<evidence type="ECO:0000256" key="11">
    <source>
        <dbReference type="SAM" id="Phobius"/>
    </source>
</evidence>
<dbReference type="OMA" id="WRSHHAV"/>
<evidence type="ECO:0000256" key="7">
    <source>
        <dbReference type="ARBA" id="ARBA00023136"/>
    </source>
</evidence>
<keyword evidence="2" id="KW-0433">Leucine-rich repeat</keyword>
<dbReference type="SUPFAM" id="SSF52058">
    <property type="entry name" value="L domain-like"/>
    <property type="match status" value="1"/>
</dbReference>
<dbReference type="OrthoDB" id="676979at2759"/>
<keyword evidence="3 11" id="KW-0812">Transmembrane</keyword>
<dbReference type="PANTHER" id="PTHR27000:SF642">
    <property type="entry name" value="INACTIVE LEUCINE-RICH REPEAT RECEPTOR KINASE XIAO-RELATED"/>
    <property type="match status" value="1"/>
</dbReference>
<keyword evidence="5" id="KW-0677">Repeat</keyword>